<keyword evidence="3" id="KW-1185">Reference proteome</keyword>
<keyword evidence="1" id="KW-0732">Signal</keyword>
<organism evidence="2 3">
    <name type="scientific">Stereocaulon virgatum</name>
    <dbReference type="NCBI Taxonomy" id="373712"/>
    <lineage>
        <taxon>Eukaryota</taxon>
        <taxon>Fungi</taxon>
        <taxon>Dikarya</taxon>
        <taxon>Ascomycota</taxon>
        <taxon>Pezizomycotina</taxon>
        <taxon>Lecanoromycetes</taxon>
        <taxon>OSLEUM clade</taxon>
        <taxon>Lecanoromycetidae</taxon>
        <taxon>Lecanorales</taxon>
        <taxon>Lecanorineae</taxon>
        <taxon>Stereocaulaceae</taxon>
        <taxon>Stereocaulon</taxon>
    </lineage>
</organism>
<evidence type="ECO:0000313" key="2">
    <source>
        <dbReference type="EMBL" id="KAL2047636.1"/>
    </source>
</evidence>
<feature type="chain" id="PRO_5045835926" evidence="1">
    <location>
        <begin position="22"/>
        <end position="167"/>
    </location>
</feature>
<accession>A0ABR4AQ12</accession>
<reference evidence="2 3" key="1">
    <citation type="submission" date="2024-09" db="EMBL/GenBank/DDBJ databases">
        <title>Rethinking Asexuality: The Enigmatic Case of Functional Sexual Genes in Lepraria (Stereocaulaceae).</title>
        <authorList>
            <person name="Doellman M."/>
            <person name="Sun Y."/>
            <person name="Barcenas-Pena A."/>
            <person name="Lumbsch H.T."/>
            <person name="Grewe F."/>
        </authorList>
    </citation>
    <scope>NUCLEOTIDE SEQUENCE [LARGE SCALE GENOMIC DNA]</scope>
    <source>
        <strain evidence="2 3">Mercado 3170</strain>
    </source>
</reference>
<sequence length="167" mass="18062">MSYSLLLTLGALSQLPTFGMAVLNGSITSSTNSTDALPTYSIPNSDPATTLRFDLASTFSFHPYVLLVAIIEFMQPACHFPYLPFPAHRTFDYMLVRIILSTIETTSARPMTHNVACIVLRGLAEFMVLIQQFHGWVFSIFVGGTLVGKGAVIQAPESAVALGLTSS</sequence>
<name>A0ABR4AQ12_9LECA</name>
<dbReference type="Proteomes" id="UP001590950">
    <property type="component" value="Unassembled WGS sequence"/>
</dbReference>
<proteinExistence type="predicted"/>
<gene>
    <name evidence="2" type="ORF">N7G274_000678</name>
</gene>
<comment type="caution">
    <text evidence="2">The sequence shown here is derived from an EMBL/GenBank/DDBJ whole genome shotgun (WGS) entry which is preliminary data.</text>
</comment>
<feature type="signal peptide" evidence="1">
    <location>
        <begin position="1"/>
        <end position="21"/>
    </location>
</feature>
<evidence type="ECO:0000256" key="1">
    <source>
        <dbReference type="SAM" id="SignalP"/>
    </source>
</evidence>
<protein>
    <submittedName>
        <fullName evidence="2">Uncharacterized protein</fullName>
    </submittedName>
</protein>
<evidence type="ECO:0000313" key="3">
    <source>
        <dbReference type="Proteomes" id="UP001590950"/>
    </source>
</evidence>
<dbReference type="EMBL" id="JBEFKJ010000002">
    <property type="protein sequence ID" value="KAL2047636.1"/>
    <property type="molecule type" value="Genomic_DNA"/>
</dbReference>